<protein>
    <submittedName>
        <fullName evidence="1">Uncharacterized protein</fullName>
    </submittedName>
</protein>
<dbReference type="AlphaFoldDB" id="A0A2P2LMB0"/>
<reference evidence="1" key="1">
    <citation type="submission" date="2018-02" db="EMBL/GenBank/DDBJ databases">
        <title>Rhizophora mucronata_Transcriptome.</title>
        <authorList>
            <person name="Meera S.P."/>
            <person name="Sreeshan A."/>
            <person name="Augustine A."/>
        </authorList>
    </citation>
    <scope>NUCLEOTIDE SEQUENCE</scope>
    <source>
        <tissue evidence="1">Leaf</tissue>
    </source>
</reference>
<organism evidence="1">
    <name type="scientific">Rhizophora mucronata</name>
    <name type="common">Asiatic mangrove</name>
    <dbReference type="NCBI Taxonomy" id="61149"/>
    <lineage>
        <taxon>Eukaryota</taxon>
        <taxon>Viridiplantae</taxon>
        <taxon>Streptophyta</taxon>
        <taxon>Embryophyta</taxon>
        <taxon>Tracheophyta</taxon>
        <taxon>Spermatophyta</taxon>
        <taxon>Magnoliopsida</taxon>
        <taxon>eudicotyledons</taxon>
        <taxon>Gunneridae</taxon>
        <taxon>Pentapetalae</taxon>
        <taxon>rosids</taxon>
        <taxon>fabids</taxon>
        <taxon>Malpighiales</taxon>
        <taxon>Rhizophoraceae</taxon>
        <taxon>Rhizophora</taxon>
    </lineage>
</organism>
<evidence type="ECO:0000313" key="1">
    <source>
        <dbReference type="EMBL" id="MBX19108.1"/>
    </source>
</evidence>
<proteinExistence type="predicted"/>
<accession>A0A2P2LMB0</accession>
<sequence>MEAIRGGCQVLDCNSSLLCLPCIT</sequence>
<name>A0A2P2LMB0_RHIMU</name>
<dbReference type="EMBL" id="GGEC01038624">
    <property type="protein sequence ID" value="MBX19108.1"/>
    <property type="molecule type" value="Transcribed_RNA"/>
</dbReference>